<dbReference type="PROSITE" id="PS00198">
    <property type="entry name" value="4FE4S_FER_1"/>
    <property type="match status" value="2"/>
</dbReference>
<evidence type="ECO:0000256" key="4">
    <source>
        <dbReference type="ARBA" id="ARBA00023014"/>
    </source>
</evidence>
<dbReference type="InterPro" id="IPR007160">
    <property type="entry name" value="DUF362"/>
</dbReference>
<sequence length="375" mass="40390">MHIVTIERAASYDRPLVKDALTNLLEPLGGMEAFVRPGERVLLKANLLTGKPPEKAVTTHPEVVRGVIELVQRAGGIALVGDSPGIGGLNWVAEKSGILAVIRATGAQLVEFANPQEVPGSGMFKRFALAEAYLAADKVINLPKLKTHEMMTMTCAVKNLFGTVVGTAKAGWHLKAGADREMFARMLLEIYLLRPPELTIVDAVTAMEGDGPSSGEPRQVGLLLAGTNPVAVDVIAAEIAGIPNKLLYVERAARKLGLDGADRATIATRGLPLPEARVTAFRLPHISDVQFGLPSFLKNRLRHYLTSRPCAIPEKCRHCGICADACPPRAISVKDGRLVFDYHACIRCFCCRELCPDGALDVQEGALLPLIKKFL</sequence>
<reference evidence="6 7" key="1">
    <citation type="submission" date="2021-05" db="EMBL/GenBank/DDBJ databases">
        <title>The draft genome of Geobacter luticola JCM 17780.</title>
        <authorList>
            <person name="Xu Z."/>
            <person name="Masuda Y."/>
            <person name="Itoh H."/>
            <person name="Senoo K."/>
        </authorList>
    </citation>
    <scope>NUCLEOTIDE SEQUENCE [LARGE SCALE GENOMIC DNA]</scope>
    <source>
        <strain evidence="6 7">JCM 17780</strain>
    </source>
</reference>
<dbReference type="InterPro" id="IPR017896">
    <property type="entry name" value="4Fe4S_Fe-S-bd"/>
</dbReference>
<dbReference type="EMBL" id="JAHCVK010000003">
    <property type="protein sequence ID" value="MBT0653286.1"/>
    <property type="molecule type" value="Genomic_DNA"/>
</dbReference>
<dbReference type="Pfam" id="PF04015">
    <property type="entry name" value="DUF362"/>
    <property type="match status" value="1"/>
</dbReference>
<accession>A0ABS5SD28</accession>
<comment type="caution">
    <text evidence="6">The sequence shown here is derived from an EMBL/GenBank/DDBJ whole genome shotgun (WGS) entry which is preliminary data.</text>
</comment>
<protein>
    <submittedName>
        <fullName evidence="6">DUF362 domain-containing protein</fullName>
    </submittedName>
</protein>
<dbReference type="PANTHER" id="PTHR24960:SF76">
    <property type="entry name" value="4FE-4S FERREDOXIN-TYPE DOMAIN-CONTAINING PROTEIN"/>
    <property type="match status" value="1"/>
</dbReference>
<dbReference type="RefSeq" id="WP_214175291.1">
    <property type="nucleotide sequence ID" value="NZ_JAHCVK010000003.1"/>
</dbReference>
<feature type="domain" description="4Fe-4S ferredoxin-type" evidence="5">
    <location>
        <begin position="307"/>
        <end position="336"/>
    </location>
</feature>
<dbReference type="Gene3D" id="3.30.70.20">
    <property type="match status" value="1"/>
</dbReference>
<dbReference type="PROSITE" id="PS51379">
    <property type="entry name" value="4FE4S_FER_2"/>
    <property type="match status" value="2"/>
</dbReference>
<evidence type="ECO:0000256" key="1">
    <source>
        <dbReference type="ARBA" id="ARBA00022485"/>
    </source>
</evidence>
<dbReference type="PANTHER" id="PTHR24960">
    <property type="entry name" value="PHOTOSYSTEM I IRON-SULFUR CENTER-RELATED"/>
    <property type="match status" value="1"/>
</dbReference>
<keyword evidence="3" id="KW-0408">Iron</keyword>
<evidence type="ECO:0000256" key="2">
    <source>
        <dbReference type="ARBA" id="ARBA00022723"/>
    </source>
</evidence>
<dbReference type="InterPro" id="IPR050157">
    <property type="entry name" value="PSI_iron-sulfur_center"/>
</dbReference>
<dbReference type="InterPro" id="IPR017900">
    <property type="entry name" value="4Fe4S_Fe_S_CS"/>
</dbReference>
<dbReference type="Proteomes" id="UP000756860">
    <property type="component" value="Unassembled WGS sequence"/>
</dbReference>
<keyword evidence="1" id="KW-0004">4Fe-4S</keyword>
<keyword evidence="4" id="KW-0411">Iron-sulfur</keyword>
<organism evidence="6 7">
    <name type="scientific">Geomobilimonas luticola</name>
    <dbReference type="NCBI Taxonomy" id="1114878"/>
    <lineage>
        <taxon>Bacteria</taxon>
        <taxon>Pseudomonadati</taxon>
        <taxon>Thermodesulfobacteriota</taxon>
        <taxon>Desulfuromonadia</taxon>
        <taxon>Geobacterales</taxon>
        <taxon>Geobacteraceae</taxon>
        <taxon>Geomobilimonas</taxon>
    </lineage>
</organism>
<gene>
    <name evidence="6" type="ORF">KI810_09480</name>
</gene>
<dbReference type="SUPFAM" id="SSF54862">
    <property type="entry name" value="4Fe-4S ferredoxins"/>
    <property type="match status" value="1"/>
</dbReference>
<evidence type="ECO:0000259" key="5">
    <source>
        <dbReference type="PROSITE" id="PS51379"/>
    </source>
</evidence>
<proteinExistence type="predicted"/>
<name>A0ABS5SD28_9BACT</name>
<keyword evidence="2" id="KW-0479">Metal-binding</keyword>
<evidence type="ECO:0000313" key="7">
    <source>
        <dbReference type="Proteomes" id="UP000756860"/>
    </source>
</evidence>
<feature type="domain" description="4Fe-4S ferredoxin-type" evidence="5">
    <location>
        <begin position="337"/>
        <end position="365"/>
    </location>
</feature>
<keyword evidence="7" id="KW-1185">Reference proteome</keyword>
<evidence type="ECO:0000256" key="3">
    <source>
        <dbReference type="ARBA" id="ARBA00023004"/>
    </source>
</evidence>
<evidence type="ECO:0000313" key="6">
    <source>
        <dbReference type="EMBL" id="MBT0653286.1"/>
    </source>
</evidence>